<dbReference type="EMBL" id="UOEC01000024">
    <property type="protein sequence ID" value="VAV87203.1"/>
    <property type="molecule type" value="Genomic_DNA"/>
</dbReference>
<gene>
    <name evidence="1" type="ORF">MNBD_ALPHA08-1391</name>
</gene>
<dbReference type="AlphaFoldDB" id="A0A3B0RRM7"/>
<evidence type="ECO:0000313" key="1">
    <source>
        <dbReference type="EMBL" id="VAV87203.1"/>
    </source>
</evidence>
<proteinExistence type="predicted"/>
<protein>
    <submittedName>
        <fullName evidence="1">Uncharacterized protein</fullName>
    </submittedName>
</protein>
<name>A0A3B0RRM7_9ZZZZ</name>
<accession>A0A3B0RRM7</accession>
<sequence length="116" mass="12867">MMIKSIIFAFLIVLFTQTIHPALAQKTDAMTLKYDVFSEGKNVGEATVKLSRSGNTYLYAEYSRIKASGWWGKIDVKSIVVEEHENDIVFVRAGSKTLDAKTVYQTALTAKISGVT</sequence>
<feature type="non-terminal residue" evidence="1">
    <location>
        <position position="116"/>
    </location>
</feature>
<organism evidence="1">
    <name type="scientific">hydrothermal vent metagenome</name>
    <dbReference type="NCBI Taxonomy" id="652676"/>
    <lineage>
        <taxon>unclassified sequences</taxon>
        <taxon>metagenomes</taxon>
        <taxon>ecological metagenomes</taxon>
    </lineage>
</organism>
<reference evidence="1" key="1">
    <citation type="submission" date="2018-06" db="EMBL/GenBank/DDBJ databases">
        <authorList>
            <person name="Zhirakovskaya E."/>
        </authorList>
    </citation>
    <scope>NUCLEOTIDE SEQUENCE</scope>
</reference>